<reference evidence="10 11" key="1">
    <citation type="journal article" date="2008" name="Nature">
        <title>The genome of the model beetle and pest Tribolium castaneum.</title>
        <authorList>
            <consortium name="Tribolium Genome Sequencing Consortium"/>
            <person name="Richards S."/>
            <person name="Gibbs R.A."/>
            <person name="Weinstock G.M."/>
            <person name="Brown S.J."/>
            <person name="Denell R."/>
            <person name="Beeman R.W."/>
            <person name="Gibbs R."/>
            <person name="Beeman R.W."/>
            <person name="Brown S.J."/>
            <person name="Bucher G."/>
            <person name="Friedrich M."/>
            <person name="Grimmelikhuijzen C.J."/>
            <person name="Klingler M."/>
            <person name="Lorenzen M."/>
            <person name="Richards S."/>
            <person name="Roth S."/>
            <person name="Schroder R."/>
            <person name="Tautz D."/>
            <person name="Zdobnov E.M."/>
            <person name="Muzny D."/>
            <person name="Gibbs R.A."/>
            <person name="Weinstock G.M."/>
            <person name="Attaway T."/>
            <person name="Bell S."/>
            <person name="Buhay C.J."/>
            <person name="Chandrabose M.N."/>
            <person name="Chavez D."/>
            <person name="Clerk-Blankenburg K.P."/>
            <person name="Cree A."/>
            <person name="Dao M."/>
            <person name="Davis C."/>
            <person name="Chacko J."/>
            <person name="Dinh H."/>
            <person name="Dugan-Rocha S."/>
            <person name="Fowler G."/>
            <person name="Garner T.T."/>
            <person name="Garnes J."/>
            <person name="Gnirke A."/>
            <person name="Hawes A."/>
            <person name="Hernandez J."/>
            <person name="Hines S."/>
            <person name="Holder M."/>
            <person name="Hume J."/>
            <person name="Jhangiani S.N."/>
            <person name="Joshi V."/>
            <person name="Khan Z.M."/>
            <person name="Jackson L."/>
            <person name="Kovar C."/>
            <person name="Kowis A."/>
            <person name="Lee S."/>
            <person name="Lewis L.R."/>
            <person name="Margolis J."/>
            <person name="Morgan M."/>
            <person name="Nazareth L.V."/>
            <person name="Nguyen N."/>
            <person name="Okwuonu G."/>
            <person name="Parker D."/>
            <person name="Richards S."/>
            <person name="Ruiz S.J."/>
            <person name="Santibanez J."/>
            <person name="Savard J."/>
            <person name="Scherer S.E."/>
            <person name="Schneider B."/>
            <person name="Sodergren E."/>
            <person name="Tautz D."/>
            <person name="Vattahil S."/>
            <person name="Villasana D."/>
            <person name="White C.S."/>
            <person name="Wright R."/>
            <person name="Park Y."/>
            <person name="Beeman R.W."/>
            <person name="Lord J."/>
            <person name="Oppert B."/>
            <person name="Lorenzen M."/>
            <person name="Brown S."/>
            <person name="Wang L."/>
            <person name="Savard J."/>
            <person name="Tautz D."/>
            <person name="Richards S."/>
            <person name="Weinstock G."/>
            <person name="Gibbs R.A."/>
            <person name="Liu Y."/>
            <person name="Worley K."/>
            <person name="Weinstock G."/>
            <person name="Elsik C.G."/>
            <person name="Reese J.T."/>
            <person name="Elhaik E."/>
            <person name="Landan G."/>
            <person name="Graur D."/>
            <person name="Arensburger P."/>
            <person name="Atkinson P."/>
            <person name="Beeman R.W."/>
            <person name="Beidler J."/>
            <person name="Brown S.J."/>
            <person name="Demuth J.P."/>
            <person name="Drury D.W."/>
            <person name="Du Y.Z."/>
            <person name="Fujiwara H."/>
            <person name="Lorenzen M."/>
            <person name="Maselli V."/>
            <person name="Osanai M."/>
            <person name="Park Y."/>
            <person name="Robertson H.M."/>
            <person name="Tu Z."/>
            <person name="Wang J.J."/>
            <person name="Wang S."/>
            <person name="Richards S."/>
            <person name="Song H."/>
            <person name="Zhang L."/>
            <person name="Sodergren E."/>
            <person name="Werner D."/>
            <person name="Stanke M."/>
            <person name="Morgenstern B."/>
            <person name="Solovyev V."/>
            <person name="Kosarev P."/>
            <person name="Brown G."/>
            <person name="Chen H.C."/>
            <person name="Ermolaeva O."/>
            <person name="Hlavina W."/>
            <person name="Kapustin Y."/>
            <person name="Kiryutin B."/>
            <person name="Kitts P."/>
            <person name="Maglott D."/>
            <person name="Pruitt K."/>
            <person name="Sapojnikov V."/>
            <person name="Souvorov A."/>
            <person name="Mackey A.J."/>
            <person name="Waterhouse R.M."/>
            <person name="Wyder S."/>
            <person name="Zdobnov E.M."/>
            <person name="Zdobnov E.M."/>
            <person name="Wyder S."/>
            <person name="Kriventseva E.V."/>
            <person name="Kadowaki T."/>
            <person name="Bork P."/>
            <person name="Aranda M."/>
            <person name="Bao R."/>
            <person name="Beermann A."/>
            <person name="Berns N."/>
            <person name="Bolognesi R."/>
            <person name="Bonneton F."/>
            <person name="Bopp D."/>
            <person name="Brown S.J."/>
            <person name="Bucher G."/>
            <person name="Butts T."/>
            <person name="Chaumot A."/>
            <person name="Denell R.E."/>
            <person name="Ferrier D.E."/>
            <person name="Friedrich M."/>
            <person name="Gordon C.M."/>
            <person name="Jindra M."/>
            <person name="Klingler M."/>
            <person name="Lan Q."/>
            <person name="Lattorff H.M."/>
            <person name="Laudet V."/>
            <person name="von Levetsow C."/>
            <person name="Liu Z."/>
            <person name="Lutz R."/>
            <person name="Lynch J.A."/>
            <person name="da Fonseca R.N."/>
            <person name="Posnien N."/>
            <person name="Reuter R."/>
            <person name="Roth S."/>
            <person name="Savard J."/>
            <person name="Schinko J.B."/>
            <person name="Schmitt C."/>
            <person name="Schoppmeier M."/>
            <person name="Schroder R."/>
            <person name="Shippy T.D."/>
            <person name="Simonnet F."/>
            <person name="Marques-Souza H."/>
            <person name="Tautz D."/>
            <person name="Tomoyasu Y."/>
            <person name="Trauner J."/>
            <person name="Van der Zee M."/>
            <person name="Vervoort M."/>
            <person name="Wittkopp N."/>
            <person name="Wimmer E.A."/>
            <person name="Yang X."/>
            <person name="Jones A.K."/>
            <person name="Sattelle D.B."/>
            <person name="Ebert P.R."/>
            <person name="Nelson D."/>
            <person name="Scott J.G."/>
            <person name="Beeman R.W."/>
            <person name="Muthukrishnan S."/>
            <person name="Kramer K.J."/>
            <person name="Arakane Y."/>
            <person name="Beeman R.W."/>
            <person name="Zhu Q."/>
            <person name="Hogenkamp D."/>
            <person name="Dixit R."/>
            <person name="Oppert B."/>
            <person name="Jiang H."/>
            <person name="Zou Z."/>
            <person name="Marshall J."/>
            <person name="Elpidina E."/>
            <person name="Vinokurov K."/>
            <person name="Oppert C."/>
            <person name="Zou Z."/>
            <person name="Evans J."/>
            <person name="Lu Z."/>
            <person name="Zhao P."/>
            <person name="Sumathipala N."/>
            <person name="Altincicek B."/>
            <person name="Vilcinskas A."/>
            <person name="Williams M."/>
            <person name="Hultmark D."/>
            <person name="Hetru C."/>
            <person name="Jiang H."/>
            <person name="Grimmelikhuijzen C.J."/>
            <person name="Hauser F."/>
            <person name="Cazzamali G."/>
            <person name="Williamson M."/>
            <person name="Park Y."/>
            <person name="Li B."/>
            <person name="Tanaka Y."/>
            <person name="Predel R."/>
            <person name="Neupert S."/>
            <person name="Schachtner J."/>
            <person name="Verleyen P."/>
            <person name="Raible F."/>
            <person name="Bork P."/>
            <person name="Friedrich M."/>
            <person name="Walden K.K."/>
            <person name="Robertson H.M."/>
            <person name="Angeli S."/>
            <person name="Foret S."/>
            <person name="Bucher G."/>
            <person name="Schuetz S."/>
            <person name="Maleszka R."/>
            <person name="Wimmer E.A."/>
            <person name="Beeman R.W."/>
            <person name="Lorenzen M."/>
            <person name="Tomoyasu Y."/>
            <person name="Miller S.C."/>
            <person name="Grossmann D."/>
            <person name="Bucher G."/>
        </authorList>
    </citation>
    <scope>NUCLEOTIDE SEQUENCE [LARGE SCALE GENOMIC DNA]</scope>
    <source>
        <strain evidence="10 11">Georgia GA2</strain>
    </source>
</reference>
<proteinExistence type="inferred from homology"/>
<reference evidence="10 11" key="2">
    <citation type="journal article" date="2010" name="Nucleic Acids Res.">
        <title>BeetleBase in 2010: revisions to provide comprehensive genomic information for Tribolium castaneum.</title>
        <authorList>
            <person name="Kim H.S."/>
            <person name="Murphy T."/>
            <person name="Xia J."/>
            <person name="Caragea D."/>
            <person name="Park Y."/>
            <person name="Beeman R.W."/>
            <person name="Lorenzen M.D."/>
            <person name="Butcher S."/>
            <person name="Manak J.R."/>
            <person name="Brown S.J."/>
        </authorList>
    </citation>
    <scope>GENOME REANNOTATION</scope>
    <source>
        <strain evidence="10 11">Georgia GA2</strain>
    </source>
</reference>
<keyword evidence="5" id="KW-0970">Cilium biogenesis/degradation</keyword>
<dbReference type="InParanoid" id="D6X2E7"/>
<dbReference type="GO" id="GO:0003356">
    <property type="term" value="P:regulation of cilium beat frequency"/>
    <property type="evidence" value="ECO:0000318"/>
    <property type="project" value="GO_Central"/>
</dbReference>
<name>D6X2E7_TRICA</name>
<accession>D6X2E7</accession>
<dbReference type="GO" id="GO:0005930">
    <property type="term" value="C:axoneme"/>
    <property type="evidence" value="ECO:0000318"/>
    <property type="project" value="GO_Central"/>
</dbReference>
<dbReference type="PANTHER" id="PTHR21442:SF0">
    <property type="entry name" value="CILIA- AND FLAGELLA-ASSOCIATED PROTEIN 206"/>
    <property type="match status" value="1"/>
</dbReference>
<dbReference type="GO" id="GO:0036064">
    <property type="term" value="C:ciliary basal body"/>
    <property type="evidence" value="ECO:0000318"/>
    <property type="project" value="GO_Central"/>
</dbReference>
<dbReference type="EMBL" id="KQ971372">
    <property type="protein sequence ID" value="EFA10258.1"/>
    <property type="molecule type" value="Genomic_DNA"/>
</dbReference>
<evidence type="ECO:0000313" key="11">
    <source>
        <dbReference type="Proteomes" id="UP000007266"/>
    </source>
</evidence>
<dbReference type="InterPro" id="IPR021897">
    <property type="entry name" value="FAP206"/>
</dbReference>
<dbReference type="Pfam" id="PF12018">
    <property type="entry name" value="FAP206"/>
    <property type="match status" value="1"/>
</dbReference>
<evidence type="ECO:0000256" key="3">
    <source>
        <dbReference type="ARBA" id="ARBA00021602"/>
    </source>
</evidence>
<evidence type="ECO:0000256" key="1">
    <source>
        <dbReference type="ARBA" id="ARBA00004430"/>
    </source>
</evidence>
<comment type="function">
    <text evidence="9">Essential for sperm motility and is involved in the regulation of the beating frequency of motile cilia on the epithelial cells of the respiratory tract. Required for the establishment of radial spokes in sperm flagella.</text>
</comment>
<keyword evidence="11" id="KW-1185">Reference proteome</keyword>
<evidence type="ECO:0000256" key="2">
    <source>
        <dbReference type="ARBA" id="ARBA00010500"/>
    </source>
</evidence>
<dbReference type="PhylomeDB" id="D6X2E7"/>
<keyword evidence="7" id="KW-0206">Cytoskeleton</keyword>
<keyword evidence="4" id="KW-0963">Cytoplasm</keyword>
<dbReference type="eggNOG" id="ENOG502QTGJ">
    <property type="taxonomic scope" value="Eukaryota"/>
</dbReference>
<keyword evidence="8" id="KW-0966">Cell projection</keyword>
<evidence type="ECO:0000256" key="6">
    <source>
        <dbReference type="ARBA" id="ARBA00023069"/>
    </source>
</evidence>
<comment type="subcellular location">
    <subcellularLocation>
        <location evidence="1">Cytoplasm</location>
        <location evidence="1">Cytoskeleton</location>
        <location evidence="1">Cilium axoneme</location>
    </subcellularLocation>
</comment>
<organism evidence="10 11">
    <name type="scientific">Tribolium castaneum</name>
    <name type="common">Red flour beetle</name>
    <dbReference type="NCBI Taxonomy" id="7070"/>
    <lineage>
        <taxon>Eukaryota</taxon>
        <taxon>Metazoa</taxon>
        <taxon>Ecdysozoa</taxon>
        <taxon>Arthropoda</taxon>
        <taxon>Hexapoda</taxon>
        <taxon>Insecta</taxon>
        <taxon>Pterygota</taxon>
        <taxon>Neoptera</taxon>
        <taxon>Endopterygota</taxon>
        <taxon>Coleoptera</taxon>
        <taxon>Polyphaga</taxon>
        <taxon>Cucujiformia</taxon>
        <taxon>Tenebrionidae</taxon>
        <taxon>Tenebrionidae incertae sedis</taxon>
        <taxon>Tribolium</taxon>
    </lineage>
</organism>
<dbReference type="HOGENOM" id="CLU_030061_0_0_1"/>
<dbReference type="FunCoup" id="D6X2E7">
    <property type="interactions" value="19"/>
</dbReference>
<dbReference type="STRING" id="7070.D6X2E7"/>
<dbReference type="KEGG" id="tca:654893"/>
<evidence type="ECO:0000256" key="9">
    <source>
        <dbReference type="ARBA" id="ARBA00045321"/>
    </source>
</evidence>
<dbReference type="Proteomes" id="UP000007266">
    <property type="component" value="Linkage group 9"/>
</dbReference>
<keyword evidence="6" id="KW-0969">Cilium</keyword>
<evidence type="ECO:0000256" key="4">
    <source>
        <dbReference type="ARBA" id="ARBA00022490"/>
    </source>
</evidence>
<dbReference type="GO" id="GO:0030030">
    <property type="term" value="P:cell projection organization"/>
    <property type="evidence" value="ECO:0007669"/>
    <property type="project" value="UniProtKB-KW"/>
</dbReference>
<sequence>MHCDGAIRNIEKEILRECAYKGIQVHENFLNYYLKLLSLDPTWGITGKDVLDRSDVQNFIKYVVHQLENQNTPSMITLKMQFYFTCNFQMKQKMVKRNRTELLMRLRGLEQEIIDVKYLTEEDEINLMYKKIVYYITLASGLGNPTFDAVFKEVRVALGSILDRNELNDFVAQPRFTKIDNLAEFTKLVTGIRLFNKDCGKGGEGMEDLPKLINEALIATNAELQNTLISIMDKVNLMTTALDFVCGTEMDERHNYVIAYRLPKGVTMADVNYVKDSLIAYRQHELYVRKMMDEIDRIESTSAQIFTILQRALIDLHRVVKHRIAIPVNQVFPHFIKLSDIWCNLQDQTILLAKHNQIMMNLQKYIKVLSFPDSIAEMMIPPGESPMTDTERLQKTADQKIPQEDNHSMVLDPLLYTDLNKLKYEYLGFCAWKIFMTEGALLPGNPGLGIAKTMNMQFVFSSVEAGIAFGKCPEKCVMETIKLARRKPELINLLAIKDRLILVQNIRDLVHEPPLLPLTDEVEVQTEMHPVESNIDRNYFWNVWDLRRKAIEYANLTHCQTVSCQTKKSYYRFNSKIQTCDPRDKGAQTKRDNYTNVPKPSTYIFGLRGRKDDKQFIVDLTRPVEE</sequence>
<gene>
    <name evidence="10" type="primary">AUGUSTUS-3.0.2_12458</name>
    <name evidence="10" type="ORF">TcasGA2_TC012458</name>
</gene>
<evidence type="ECO:0000313" key="10">
    <source>
        <dbReference type="EMBL" id="EFA10258.1"/>
    </source>
</evidence>
<dbReference type="PANTHER" id="PTHR21442">
    <property type="entry name" value="CILIA- AND FLAGELLA-ASSOCIATED PROTEIN 206"/>
    <property type="match status" value="1"/>
</dbReference>
<evidence type="ECO:0000256" key="7">
    <source>
        <dbReference type="ARBA" id="ARBA00023212"/>
    </source>
</evidence>
<evidence type="ECO:0000256" key="8">
    <source>
        <dbReference type="ARBA" id="ARBA00023273"/>
    </source>
</evidence>
<dbReference type="AlphaFoldDB" id="D6X2E7"/>
<dbReference type="OrthoDB" id="10251073at2759"/>
<evidence type="ECO:0000256" key="5">
    <source>
        <dbReference type="ARBA" id="ARBA00022794"/>
    </source>
</evidence>
<protein>
    <recommendedName>
        <fullName evidence="3">Cilia- and flagella-associated protein 206</fullName>
    </recommendedName>
</protein>
<dbReference type="OMA" id="QLMELMC"/>
<comment type="similarity">
    <text evidence="2">Belongs to the CFAP206 family.</text>
</comment>